<dbReference type="InterPro" id="IPR025874">
    <property type="entry name" value="DZR"/>
</dbReference>
<organism evidence="4 5">
    <name type="scientific">Candidatus Stercoripulliclostridium merdigallinarum</name>
    <dbReference type="NCBI Taxonomy" id="2840951"/>
    <lineage>
        <taxon>Bacteria</taxon>
        <taxon>Bacillati</taxon>
        <taxon>Bacillota</taxon>
        <taxon>Clostridia</taxon>
        <taxon>Eubacteriales</taxon>
        <taxon>Candidatus Stercoripulliclostridium</taxon>
    </lineage>
</organism>
<evidence type="ECO:0000256" key="2">
    <source>
        <dbReference type="SAM" id="Phobius"/>
    </source>
</evidence>
<dbReference type="Proteomes" id="UP000824094">
    <property type="component" value="Unassembled WGS sequence"/>
</dbReference>
<evidence type="ECO:0000259" key="3">
    <source>
        <dbReference type="Pfam" id="PF12773"/>
    </source>
</evidence>
<feature type="region of interest" description="Disordered" evidence="1">
    <location>
        <begin position="120"/>
        <end position="141"/>
    </location>
</feature>
<feature type="transmembrane region" description="Helical" evidence="2">
    <location>
        <begin position="347"/>
        <end position="368"/>
    </location>
</feature>
<feature type="domain" description="DZANK-type" evidence="3">
    <location>
        <begin position="4"/>
        <end position="79"/>
    </location>
</feature>
<feature type="transmembrane region" description="Helical" evidence="2">
    <location>
        <begin position="321"/>
        <end position="341"/>
    </location>
</feature>
<name>A0A9D1SHS4_9FIRM</name>
<keyword evidence="2" id="KW-0812">Transmembrane</keyword>
<dbReference type="Pfam" id="PF12773">
    <property type="entry name" value="DZR"/>
    <property type="match status" value="1"/>
</dbReference>
<evidence type="ECO:0000313" key="4">
    <source>
        <dbReference type="EMBL" id="HIU60949.1"/>
    </source>
</evidence>
<comment type="caution">
    <text evidence="4">The sequence shown here is derived from an EMBL/GenBank/DDBJ whole genome shotgun (WGS) entry which is preliminary data.</text>
</comment>
<keyword evidence="2" id="KW-0472">Membrane</keyword>
<proteinExistence type="predicted"/>
<evidence type="ECO:0000313" key="5">
    <source>
        <dbReference type="Proteomes" id="UP000824094"/>
    </source>
</evidence>
<reference evidence="4" key="2">
    <citation type="journal article" date="2021" name="PeerJ">
        <title>Extensive microbial diversity within the chicken gut microbiome revealed by metagenomics and culture.</title>
        <authorList>
            <person name="Gilroy R."/>
            <person name="Ravi A."/>
            <person name="Getino M."/>
            <person name="Pursley I."/>
            <person name="Horton D.L."/>
            <person name="Alikhan N.F."/>
            <person name="Baker D."/>
            <person name="Gharbi K."/>
            <person name="Hall N."/>
            <person name="Watson M."/>
            <person name="Adriaenssens E.M."/>
            <person name="Foster-Nyarko E."/>
            <person name="Jarju S."/>
            <person name="Secka A."/>
            <person name="Antonio M."/>
            <person name="Oren A."/>
            <person name="Chaudhuri R.R."/>
            <person name="La Ragione R."/>
            <person name="Hildebrand F."/>
            <person name="Pallen M.J."/>
        </authorList>
    </citation>
    <scope>NUCLEOTIDE SEQUENCE</scope>
    <source>
        <strain evidence="4">18911</strain>
    </source>
</reference>
<dbReference type="AlphaFoldDB" id="A0A9D1SHS4"/>
<gene>
    <name evidence="4" type="ORF">IAB05_06120</name>
</gene>
<feature type="transmembrane region" description="Helical" evidence="2">
    <location>
        <begin position="241"/>
        <end position="267"/>
    </location>
</feature>
<feature type="transmembrane region" description="Helical" evidence="2">
    <location>
        <begin position="287"/>
        <end position="309"/>
    </location>
</feature>
<accession>A0A9D1SHS4</accession>
<sequence>MTKCRVCGELNPDGNKFCAACGARLEDNAKAALTEALENAEKEFDKDSLVSMDKSRITYVCSVCGSVNRIDQDKCSRCGKPRPRSEYINALRRIKQGEALREERATLVAPIAVAAPVPVLEPEPAPEPEPQPEPEQTSAPAPVVQAVSGQAPAVQQPFVIVPYVNPTQPLWQYNPNQLYRYEAYTPEELEARRQQREMEEMQRKMQEAASAAAANAAQPAPATEAGAPVAAKAKKSRLKPALIGILSLAAVVVLAITCFMADLTVYGGKSAVDMFTWQVRIENTWQFVLQVSAIAMICLAAFTFIYSFIRLIVGKRCALDWLAPLVWLAASALFVVSAYMWDNGVAEIGIAGWVAAVASVPAFIIGIVSSKKAKKPAKAAKTGEKK</sequence>
<evidence type="ECO:0000256" key="1">
    <source>
        <dbReference type="SAM" id="MobiDB-lite"/>
    </source>
</evidence>
<protein>
    <submittedName>
        <fullName evidence="4">Zinc ribbon domain-containing protein</fullName>
    </submittedName>
</protein>
<keyword evidence="2" id="KW-1133">Transmembrane helix</keyword>
<dbReference type="EMBL" id="DVNF01000177">
    <property type="protein sequence ID" value="HIU60949.1"/>
    <property type="molecule type" value="Genomic_DNA"/>
</dbReference>
<reference evidence="4" key="1">
    <citation type="submission" date="2020-10" db="EMBL/GenBank/DDBJ databases">
        <authorList>
            <person name="Gilroy R."/>
        </authorList>
    </citation>
    <scope>NUCLEOTIDE SEQUENCE</scope>
    <source>
        <strain evidence="4">18911</strain>
    </source>
</reference>